<dbReference type="AlphaFoldDB" id="A0A640S7N2"/>
<protein>
    <submittedName>
        <fullName evidence="2">Uncharacterized protein</fullName>
    </submittedName>
</protein>
<dbReference type="GeneID" id="96639269"/>
<gene>
    <name evidence="3" type="ORF">OG727_07470</name>
    <name evidence="2" type="ORF">Scani_33250</name>
</gene>
<dbReference type="Proteomes" id="UP000435837">
    <property type="component" value="Unassembled WGS sequence"/>
</dbReference>
<proteinExistence type="predicted"/>
<accession>A0A640S7N2</accession>
<dbReference type="EMBL" id="CP108473">
    <property type="protein sequence ID" value="WUS22135.1"/>
    <property type="molecule type" value="Genomic_DNA"/>
</dbReference>
<reference evidence="2 4" key="1">
    <citation type="submission" date="2019-12" db="EMBL/GenBank/DDBJ databases">
        <title>Whole genome shotgun sequence of Streptomyces caniferus NBRC 15389.</title>
        <authorList>
            <person name="Ichikawa N."/>
            <person name="Kimura A."/>
            <person name="Kitahashi Y."/>
            <person name="Komaki H."/>
            <person name="Tamura T."/>
        </authorList>
    </citation>
    <scope>NUCLEOTIDE SEQUENCE [LARGE SCALE GENOMIC DNA]</scope>
    <source>
        <strain evidence="2 4">NBRC 15389</strain>
    </source>
</reference>
<evidence type="ECO:0000313" key="3">
    <source>
        <dbReference type="EMBL" id="WUS22135.1"/>
    </source>
</evidence>
<dbReference type="RefSeq" id="WP_167538086.1">
    <property type="nucleotide sequence ID" value="NZ_BAAATH010000074.1"/>
</dbReference>
<evidence type="ECO:0000313" key="2">
    <source>
        <dbReference type="EMBL" id="GFE07057.1"/>
    </source>
</evidence>
<feature type="compositionally biased region" description="Basic and acidic residues" evidence="1">
    <location>
        <begin position="30"/>
        <end position="45"/>
    </location>
</feature>
<dbReference type="EMBL" id="BLIN01000003">
    <property type="protein sequence ID" value="GFE07057.1"/>
    <property type="molecule type" value="Genomic_DNA"/>
</dbReference>
<evidence type="ECO:0000256" key="1">
    <source>
        <dbReference type="SAM" id="MobiDB-lite"/>
    </source>
</evidence>
<evidence type="ECO:0000313" key="5">
    <source>
        <dbReference type="Proteomes" id="UP001432292"/>
    </source>
</evidence>
<keyword evidence="5" id="KW-1185">Reference proteome</keyword>
<evidence type="ECO:0000313" key="4">
    <source>
        <dbReference type="Proteomes" id="UP000435837"/>
    </source>
</evidence>
<feature type="region of interest" description="Disordered" evidence="1">
    <location>
        <begin position="21"/>
        <end position="45"/>
    </location>
</feature>
<reference evidence="3" key="2">
    <citation type="submission" date="2022-10" db="EMBL/GenBank/DDBJ databases">
        <title>The complete genomes of actinobacterial strains from the NBC collection.</title>
        <authorList>
            <person name="Joergensen T.S."/>
            <person name="Alvarez Arevalo M."/>
            <person name="Sterndorff E.B."/>
            <person name="Faurdal D."/>
            <person name="Vuksanovic O."/>
            <person name="Mourched A.-S."/>
            <person name="Charusanti P."/>
            <person name="Shaw S."/>
            <person name="Blin K."/>
            <person name="Weber T."/>
        </authorList>
    </citation>
    <scope>NUCLEOTIDE SEQUENCE</scope>
    <source>
        <strain evidence="3">NBC_01256</strain>
    </source>
</reference>
<sequence length="45" mass="4954">MAGILLTALAGSGRIMQLRATARKHRRADHRAVKAEAKDLSKARR</sequence>
<name>A0A640S7N2_9ACTN</name>
<organism evidence="2 4">
    <name type="scientific">Streptomyces caniferus</name>
    <dbReference type="NCBI Taxonomy" id="285557"/>
    <lineage>
        <taxon>Bacteria</taxon>
        <taxon>Bacillati</taxon>
        <taxon>Actinomycetota</taxon>
        <taxon>Actinomycetes</taxon>
        <taxon>Kitasatosporales</taxon>
        <taxon>Streptomycetaceae</taxon>
        <taxon>Streptomyces</taxon>
    </lineage>
</organism>
<dbReference type="Proteomes" id="UP001432292">
    <property type="component" value="Chromosome"/>
</dbReference>